<dbReference type="OrthoDB" id="2502975at2759"/>
<feature type="compositionally biased region" description="Low complexity" evidence="2">
    <location>
        <begin position="821"/>
        <end position="833"/>
    </location>
</feature>
<evidence type="ECO:0000256" key="1">
    <source>
        <dbReference type="SAM" id="Coils"/>
    </source>
</evidence>
<proteinExistence type="predicted"/>
<feature type="compositionally biased region" description="Low complexity" evidence="2">
    <location>
        <begin position="684"/>
        <end position="715"/>
    </location>
</feature>
<feature type="coiled-coil region" evidence="1">
    <location>
        <begin position="915"/>
        <end position="942"/>
    </location>
</feature>
<dbReference type="KEGG" id="mlr:MELLADRAFT_93449"/>
<feature type="region of interest" description="Disordered" evidence="2">
    <location>
        <begin position="967"/>
        <end position="1003"/>
    </location>
</feature>
<dbReference type="AlphaFoldDB" id="F4RAE6"/>
<feature type="compositionally biased region" description="Polar residues" evidence="2">
    <location>
        <begin position="790"/>
        <end position="817"/>
    </location>
</feature>
<evidence type="ECO:0000313" key="3">
    <source>
        <dbReference type="EMBL" id="EGG10795.1"/>
    </source>
</evidence>
<feature type="compositionally biased region" description="Polar residues" evidence="2">
    <location>
        <begin position="973"/>
        <end position="987"/>
    </location>
</feature>
<feature type="region of interest" description="Disordered" evidence="2">
    <location>
        <begin position="69"/>
        <end position="90"/>
    </location>
</feature>
<dbReference type="GeneID" id="18936571"/>
<feature type="compositionally biased region" description="Polar residues" evidence="2">
    <location>
        <begin position="726"/>
        <end position="756"/>
    </location>
</feature>
<gene>
    <name evidence="3" type="ORF">MELLADRAFT_93449</name>
</gene>
<dbReference type="EMBL" id="GL883094">
    <property type="protein sequence ID" value="EGG10795.1"/>
    <property type="molecule type" value="Genomic_DNA"/>
</dbReference>
<reference evidence="4" key="1">
    <citation type="journal article" date="2011" name="Proc. Natl. Acad. Sci. U.S.A.">
        <title>Obligate biotrophy features unraveled by the genomic analysis of rust fungi.</title>
        <authorList>
            <person name="Duplessis S."/>
            <person name="Cuomo C.A."/>
            <person name="Lin Y.-C."/>
            <person name="Aerts A."/>
            <person name="Tisserant E."/>
            <person name="Veneault-Fourrey C."/>
            <person name="Joly D.L."/>
            <person name="Hacquard S."/>
            <person name="Amselem J."/>
            <person name="Cantarel B.L."/>
            <person name="Chiu R."/>
            <person name="Coutinho P.M."/>
            <person name="Feau N."/>
            <person name="Field M."/>
            <person name="Frey P."/>
            <person name="Gelhaye E."/>
            <person name="Goldberg J."/>
            <person name="Grabherr M.G."/>
            <person name="Kodira C.D."/>
            <person name="Kohler A."/>
            <person name="Kuees U."/>
            <person name="Lindquist E.A."/>
            <person name="Lucas S.M."/>
            <person name="Mago R."/>
            <person name="Mauceli E."/>
            <person name="Morin E."/>
            <person name="Murat C."/>
            <person name="Pangilinan J.L."/>
            <person name="Park R."/>
            <person name="Pearson M."/>
            <person name="Quesneville H."/>
            <person name="Rouhier N."/>
            <person name="Sakthikumar S."/>
            <person name="Salamov A.A."/>
            <person name="Schmutz J."/>
            <person name="Selles B."/>
            <person name="Shapiro H."/>
            <person name="Tanguay P."/>
            <person name="Tuskan G.A."/>
            <person name="Henrissat B."/>
            <person name="Van de Peer Y."/>
            <person name="Rouze P."/>
            <person name="Ellis J.G."/>
            <person name="Dodds P.N."/>
            <person name="Schein J.E."/>
            <person name="Zhong S."/>
            <person name="Hamelin R.C."/>
            <person name="Grigoriev I.V."/>
            <person name="Szabo L.J."/>
            <person name="Martin F."/>
        </authorList>
    </citation>
    <scope>NUCLEOTIDE SEQUENCE [LARGE SCALE GENOMIC DNA]</scope>
    <source>
        <strain evidence="4">98AG31 / pathotype 3-4-7</strain>
    </source>
</reference>
<feature type="region of interest" description="Disordered" evidence="2">
    <location>
        <begin position="605"/>
        <end position="833"/>
    </location>
</feature>
<dbReference type="HOGENOM" id="CLU_278493_0_0_1"/>
<feature type="compositionally biased region" description="Low complexity" evidence="2">
    <location>
        <begin position="415"/>
        <end position="432"/>
    </location>
</feature>
<feature type="region of interest" description="Disordered" evidence="2">
    <location>
        <begin position="1"/>
        <end position="40"/>
    </location>
</feature>
<feature type="compositionally biased region" description="Low complexity" evidence="2">
    <location>
        <begin position="8"/>
        <end position="29"/>
    </location>
</feature>
<dbReference type="RefSeq" id="XP_007406264.1">
    <property type="nucleotide sequence ID" value="XM_007406202.1"/>
</dbReference>
<sequence length="1135" mass="123162">MIKSKLFNNHNHNHQQPHQNQDQHQPHQLHPQHRDSSQVESDQFHDFMFVHQTGSSDSHSISNLSFNRVSLSQQQSPPPPPLPMNHQNSHYSKSKVNIPRLKANNSRTSLPGLPSQARSPTTITTTGPKILKLDHHILPLSSPSLTNLTHLNTILSPSAKPSTSANSQTDQVLQITNNKLPSPHGSTFIRSTPSLPKVVHLPPSSLEPRPFTQQSRPSRPYPALPTFISPNAIKITPISSTTTSEPNSALDTVTTASEPLIAVHAIAATPVVESITDNSNTITAVDTTIPVSDTQTTVDTIISISDTNTALDPSTVTCDINTAQIDGCQSIESSPTPVSLPVSSPATLNETISSSIVASSSPSILAQPKSPPQSHPIQLASPFGSTIPKSRHDSADLAEARKIILGLQLQVDGLKQQQQLPPSPALSNPPTSHLKKRFSGVLLPTRPISPDDGSTTSKRHSVDAAVNASFSPKSDSDTSSLPEIQASLCALLSPNLQSSITRSSRAGSSPNVMSPKLCASTSTQSSLVTTSAKSLTNSTRSLTGLRTRSRDASLSGRHDLSYVRDRNMSSARHELIERLSIASSRSGITLSEFEVEKQENVDEAFKPAHHRSQPSHASQASIERFGTPESSPPWACSNDSFPEPPGRPPLATRPQPQLRSKAGRHWQQVGDSQSAARAHTAQRSISSFSTSSAAHRTLSPRRPSSPPTLSRGTLPFGSNHHDRKNSMYSSLGSPLTAVPSQQPSIHSLFSPESQQPRQKHGSWVTDVPSSSASRSKFRPPVSGRGLLPSASYNRQDTSASAVSSLDQRPSSVQSSYVDANAPSPSLSSTATTISTSISLPSLAEVRTMSKLDVYLIASKLASELDSATRRFGIEKQALLDALTESREMCDQLRQLCESELNSPEQEFKSDSRGGEEVLRERVEMLEVENSRLEIRANAMANELKRAVVDLRVAGEKTGSVLKASRIPRRSGSLARSGSKLSLQSENQWRADDSTEQNNYEEVSSQFAELERYRFQPSEGNGMDEVAEEENEEEEEEMHLSDHGMQLEENENGRAGSPASTILASRTGDEDEEEDDWINSVHNRISLGTLSGESNIGWRLRPEDELFLQDLDEDEFDGVAADMARGNDEDNLFTLS</sequence>
<feature type="region of interest" description="Disordered" evidence="2">
    <location>
        <begin position="1015"/>
        <end position="1074"/>
    </location>
</feature>
<keyword evidence="1" id="KW-0175">Coiled coil</keyword>
<evidence type="ECO:0000256" key="2">
    <source>
        <dbReference type="SAM" id="MobiDB-lite"/>
    </source>
</evidence>
<evidence type="ECO:0000313" key="4">
    <source>
        <dbReference type="Proteomes" id="UP000001072"/>
    </source>
</evidence>
<dbReference type="VEuPathDB" id="FungiDB:MELLADRAFT_93449"/>
<protein>
    <submittedName>
        <fullName evidence="3">Uncharacterized protein</fullName>
    </submittedName>
</protein>
<keyword evidence="4" id="KW-1185">Reference proteome</keyword>
<organism evidence="4">
    <name type="scientific">Melampsora larici-populina (strain 98AG31 / pathotype 3-4-7)</name>
    <name type="common">Poplar leaf rust fungus</name>
    <dbReference type="NCBI Taxonomy" id="747676"/>
    <lineage>
        <taxon>Eukaryota</taxon>
        <taxon>Fungi</taxon>
        <taxon>Dikarya</taxon>
        <taxon>Basidiomycota</taxon>
        <taxon>Pucciniomycotina</taxon>
        <taxon>Pucciniomycetes</taxon>
        <taxon>Pucciniales</taxon>
        <taxon>Melampsoraceae</taxon>
        <taxon>Melampsora</taxon>
    </lineage>
</organism>
<feature type="compositionally biased region" description="Acidic residues" evidence="2">
    <location>
        <begin position="1024"/>
        <end position="1036"/>
    </location>
</feature>
<accession>F4RAE6</accession>
<feature type="region of interest" description="Disordered" evidence="2">
    <location>
        <begin position="415"/>
        <end position="460"/>
    </location>
</feature>
<name>F4RAE6_MELLP</name>
<dbReference type="InParanoid" id="F4RAE6"/>
<dbReference type="Proteomes" id="UP000001072">
    <property type="component" value="Unassembled WGS sequence"/>
</dbReference>